<accession>B7GP36</accession>
<dbReference type="InterPro" id="IPR010982">
    <property type="entry name" value="Lambda_DNA-bd_dom_sf"/>
</dbReference>
<name>B7GP36_BIFLS</name>
<gene>
    <name evidence="1" type="ordered locus">Blon_0535</name>
</gene>
<dbReference type="GO" id="GO:0003677">
    <property type="term" value="F:DNA binding"/>
    <property type="evidence" value="ECO:0007669"/>
    <property type="project" value="InterPro"/>
</dbReference>
<organism evidence="1 2">
    <name type="scientific">Bifidobacterium longum subsp. infantis (strain ATCC 15697 / DSM 20088 / JCM 1222 / NCTC 11817 / S12)</name>
    <dbReference type="NCBI Taxonomy" id="391904"/>
    <lineage>
        <taxon>Bacteria</taxon>
        <taxon>Bacillati</taxon>
        <taxon>Actinomycetota</taxon>
        <taxon>Actinomycetes</taxon>
        <taxon>Bifidobacteriales</taxon>
        <taxon>Bifidobacteriaceae</taxon>
        <taxon>Bifidobacterium</taxon>
    </lineage>
</organism>
<sequence length="92" mass="9915">MSTVSRQKHLSVLSPVARWMAQQGLSCRGLAAEMGQSKSSVAGKVNGSLHWQQADLVWLYRMKGLPSDFVLGNDAAIVNRLLSPPAKEGSAH</sequence>
<reference evidence="1 2" key="1">
    <citation type="journal article" date="2008" name="Proc. Natl. Acad. Sci. U.S.A.">
        <title>The genome sequence of Bifidobacterium longum subsp. infantis reveals adaptations for milk utilization within the infant microbiome.</title>
        <authorList>
            <person name="Sela D.A."/>
            <person name="Chapman J."/>
            <person name="Adeuya A."/>
            <person name="Kim J.H."/>
            <person name="Chen F."/>
            <person name="Whitehead T.R."/>
            <person name="Lapidus A."/>
            <person name="Rokhsar D.S."/>
            <person name="Lebrilla C.B."/>
            <person name="German J.B."/>
            <person name="Price N.P."/>
            <person name="Richardson P.M."/>
            <person name="Mills D.A."/>
        </authorList>
    </citation>
    <scope>NUCLEOTIDE SEQUENCE [LARGE SCALE GENOMIC DNA]</scope>
    <source>
        <strain evidence="2">ATCC 15697 / DSM 20088 / JCM 1222 / NCTC 11817 / S12 [JGI]</strain>
    </source>
</reference>
<evidence type="ECO:0000313" key="2">
    <source>
        <dbReference type="Proteomes" id="UP000001360"/>
    </source>
</evidence>
<evidence type="ECO:0008006" key="3">
    <source>
        <dbReference type="Google" id="ProtNLM"/>
    </source>
</evidence>
<proteinExistence type="predicted"/>
<evidence type="ECO:0000313" key="1">
    <source>
        <dbReference type="EMBL" id="ACJ51648.1"/>
    </source>
</evidence>
<dbReference type="EMBL" id="CP001095">
    <property type="protein sequence ID" value="ACJ51648.1"/>
    <property type="molecule type" value="Genomic_DNA"/>
</dbReference>
<dbReference type="SUPFAM" id="SSF47413">
    <property type="entry name" value="lambda repressor-like DNA-binding domains"/>
    <property type="match status" value="1"/>
</dbReference>
<dbReference type="AlphaFoldDB" id="B7GP36"/>
<dbReference type="RefSeq" id="WP_012576943.1">
    <property type="nucleotide sequence ID" value="NC_011593.1"/>
</dbReference>
<dbReference type="KEGG" id="bln:Blon_0535"/>
<protein>
    <recommendedName>
        <fullName evidence="3">XRE family transcriptional regulator</fullName>
    </recommendedName>
</protein>
<dbReference type="Proteomes" id="UP000001360">
    <property type="component" value="Chromosome"/>
</dbReference>